<name>A0A819AAR0_9BILA</name>
<evidence type="ECO:0000256" key="1">
    <source>
        <dbReference type="SAM" id="MobiDB-lite"/>
    </source>
</evidence>
<dbReference type="AlphaFoldDB" id="A0A819AAR0"/>
<keyword evidence="2" id="KW-1133">Transmembrane helix</keyword>
<reference evidence="3" key="1">
    <citation type="submission" date="2021-02" db="EMBL/GenBank/DDBJ databases">
        <authorList>
            <person name="Nowell W R."/>
        </authorList>
    </citation>
    <scope>NUCLEOTIDE SEQUENCE</scope>
</reference>
<proteinExistence type="predicted"/>
<organism evidence="3 4">
    <name type="scientific">Adineta steineri</name>
    <dbReference type="NCBI Taxonomy" id="433720"/>
    <lineage>
        <taxon>Eukaryota</taxon>
        <taxon>Metazoa</taxon>
        <taxon>Spiralia</taxon>
        <taxon>Gnathifera</taxon>
        <taxon>Rotifera</taxon>
        <taxon>Eurotatoria</taxon>
        <taxon>Bdelloidea</taxon>
        <taxon>Adinetida</taxon>
        <taxon>Adinetidae</taxon>
        <taxon>Adineta</taxon>
    </lineage>
</organism>
<protein>
    <submittedName>
        <fullName evidence="3">Uncharacterized protein</fullName>
    </submittedName>
</protein>
<feature type="compositionally biased region" description="Polar residues" evidence="1">
    <location>
        <begin position="160"/>
        <end position="174"/>
    </location>
</feature>
<sequence>MKGAGDSVNDRTTTMNRGDTISANSLIIDNDNNNNKQTPADRPTLSGAFGLTRAATVFWYICITILFLIAFISLVLSILYFVEDTTTEQVIKLYGICGAGSLVIVTIVIVSLDCCNDSNRKEHEELVKYRMLQENQARQRALAMRRPQQIPKDKEEKPKSSVTQIQGSQVANNESDPHHYHPHYFQHIHHHSLGYPIPDRSNLVDMGVNTSDKFVPPSYHRNNENTTQTDRTEGTQTSAMELNGIPSNVTEIIHERTIIKGPRELLGTIKESMAQQDRLSTIGPNKIDVNTLIAFV</sequence>
<keyword evidence="2" id="KW-0472">Membrane</keyword>
<evidence type="ECO:0000256" key="2">
    <source>
        <dbReference type="SAM" id="Phobius"/>
    </source>
</evidence>
<dbReference type="Proteomes" id="UP000663881">
    <property type="component" value="Unassembled WGS sequence"/>
</dbReference>
<comment type="caution">
    <text evidence="3">The sequence shown here is derived from an EMBL/GenBank/DDBJ whole genome shotgun (WGS) entry which is preliminary data.</text>
</comment>
<feature type="transmembrane region" description="Helical" evidence="2">
    <location>
        <begin position="93"/>
        <end position="112"/>
    </location>
</feature>
<dbReference type="EMBL" id="CAJOAY010000999">
    <property type="protein sequence ID" value="CAF3774910.1"/>
    <property type="molecule type" value="Genomic_DNA"/>
</dbReference>
<gene>
    <name evidence="3" type="ORF">OKA104_LOCUS17035</name>
</gene>
<feature type="region of interest" description="Disordered" evidence="1">
    <location>
        <begin position="141"/>
        <end position="182"/>
    </location>
</feature>
<evidence type="ECO:0000313" key="4">
    <source>
        <dbReference type="Proteomes" id="UP000663881"/>
    </source>
</evidence>
<accession>A0A819AAR0</accession>
<keyword evidence="2" id="KW-0812">Transmembrane</keyword>
<feature type="transmembrane region" description="Helical" evidence="2">
    <location>
        <begin position="57"/>
        <end position="81"/>
    </location>
</feature>
<evidence type="ECO:0000313" key="3">
    <source>
        <dbReference type="EMBL" id="CAF3774910.1"/>
    </source>
</evidence>